<feature type="domain" description="PA14" evidence="2">
    <location>
        <begin position="397"/>
        <end position="568"/>
    </location>
</feature>
<dbReference type="Gene3D" id="2.60.40.10">
    <property type="entry name" value="Immunoglobulins"/>
    <property type="match status" value="3"/>
</dbReference>
<dbReference type="GO" id="GO:0005509">
    <property type="term" value="F:calcium ion binding"/>
    <property type="evidence" value="ECO:0007669"/>
    <property type="project" value="InterPro"/>
</dbReference>
<protein>
    <recommendedName>
        <fullName evidence="2">PA14 domain-containing protein</fullName>
    </recommendedName>
</protein>
<dbReference type="Pfam" id="PF00353">
    <property type="entry name" value="HemolysinCabind"/>
    <property type="match status" value="2"/>
</dbReference>
<evidence type="ECO:0000313" key="4">
    <source>
        <dbReference type="Proteomes" id="UP000594404"/>
    </source>
</evidence>
<reference evidence="3 4" key="1">
    <citation type="journal article" date="2018" name="Emerg. Microbes Infect.">
        <title>Genomic analysis of oral Campylobacter concisus strains identified a potential bacterial molecular marker associated with active Crohn's disease.</title>
        <authorList>
            <person name="Liu F."/>
            <person name="Ma R."/>
            <person name="Tay C.Y.A."/>
            <person name="Octavia S."/>
            <person name="Lan R."/>
            <person name="Chung H.K.L."/>
            <person name="Riordan S.M."/>
            <person name="Grimm M.C."/>
            <person name="Leong R.W."/>
            <person name="Tanaka M.M."/>
            <person name="Connor S."/>
            <person name="Zhang L."/>
        </authorList>
    </citation>
    <scope>NUCLEOTIDE SEQUENCE [LARGE SCALE GENOMIC DNA]</scope>
    <source>
        <strain evidence="3 4">P1CDO3</strain>
    </source>
</reference>
<gene>
    <name evidence="3" type="ORF">CVT01_09770</name>
</gene>
<dbReference type="SUPFAM" id="SSF51120">
    <property type="entry name" value="beta-Roll"/>
    <property type="match status" value="1"/>
</dbReference>
<feature type="compositionally biased region" description="Low complexity" evidence="1">
    <location>
        <begin position="160"/>
        <end position="187"/>
    </location>
</feature>
<dbReference type="Proteomes" id="UP000594404">
    <property type="component" value="Chromosome"/>
</dbReference>
<evidence type="ECO:0000313" key="3">
    <source>
        <dbReference type="EMBL" id="QPH92763.1"/>
    </source>
</evidence>
<dbReference type="InterPro" id="IPR001343">
    <property type="entry name" value="Hemolysn_Ca-bd"/>
</dbReference>
<accession>A0A7S9RJB9</accession>
<organism evidence="3 4">
    <name type="scientific">Campylobacter concisus</name>
    <dbReference type="NCBI Taxonomy" id="199"/>
    <lineage>
        <taxon>Bacteria</taxon>
        <taxon>Pseudomonadati</taxon>
        <taxon>Campylobacterota</taxon>
        <taxon>Epsilonproteobacteria</taxon>
        <taxon>Campylobacterales</taxon>
        <taxon>Campylobacteraceae</taxon>
        <taxon>Campylobacter</taxon>
    </lineage>
</organism>
<dbReference type="RefSeq" id="WP_107714894.1">
    <property type="nucleotide sequence ID" value="NZ_CP049266.1"/>
</dbReference>
<dbReference type="InterPro" id="IPR011049">
    <property type="entry name" value="Serralysin-like_metalloprot_C"/>
</dbReference>
<dbReference type="InterPro" id="IPR013783">
    <property type="entry name" value="Ig-like_fold"/>
</dbReference>
<feature type="compositionally biased region" description="Polar residues" evidence="1">
    <location>
        <begin position="146"/>
        <end position="157"/>
    </location>
</feature>
<feature type="region of interest" description="Disordered" evidence="1">
    <location>
        <begin position="146"/>
        <end position="187"/>
    </location>
</feature>
<dbReference type="PROSITE" id="PS51820">
    <property type="entry name" value="PA14"/>
    <property type="match status" value="1"/>
</dbReference>
<proteinExistence type="predicted"/>
<dbReference type="EMBL" id="CP049266">
    <property type="protein sequence ID" value="QPH92763.1"/>
    <property type="molecule type" value="Genomic_DNA"/>
</dbReference>
<name>A0A7S9RJB9_9BACT</name>
<evidence type="ECO:0000259" key="2">
    <source>
        <dbReference type="PROSITE" id="PS51820"/>
    </source>
</evidence>
<sequence length="1394" mass="149229">MATRIGVIKSISQGSSVIATAKDGTQRVLKVGDEIFLGETIQTTDIDSKVVITANDGKDIAIIGKDTLNLDKSVAHNESFGDDSVADVSAIQKALLDGANITDLEETAAGGNAAAGAGGDGVSLGAASFEEGGHYSNITDDYRNLPDSSRAFQTPENSIGGYNDGNDAGDNVAPQNPTNPTNPTIPVTPVAPVIPPISVDIKTLNDNFGTIKGDYSLDAPSVPRTNDATPTISGTVDPSAVRAVVSVLDKDGHEVFTKTLNPNDYADGKFKFTTNELSVDGSHDGDYKVEITATGRDGQTATDSGSFVLDTVAKITINVETEMSLVKESEMSSGLKGNFWFNHIYEPGVSGTELRPYAFNNTTYAHDGMKQNDFIEYYMNNTKPWASFKAKELNFQQGKGGDRDNTDNDAGTVSGLDGAHNMVGKVDLDGNVVTPNSEWVAPNLKALEYFIDNAKGSEIKELRDVPNGKNTTAGAMVNLKGTMYLEPGDYKFDAKGTDDSVRFKVDGVTMVDYDTIHSENRATVTTLHVDKAGYYDFDMSYANYIFWGKLKLTVSKDGGPESILGSEASGIKLNSTDFDSYVDTVTRNVYKVTQKITGTVSDVEDGQIVTVTSSTGESHTAVVKDGKYEVEFKTSDPKATYTAKVSDLVGNEAQATSTKINVATDLIDAIDNDASNVSANTNTGINDATKYYKFTTDDIAQTDKFSTNAPLPVLSDKTPTFTGSIDSSATKAIITVLDKNGHEVFTKELSQSEFANGKFEVTSDVLNDGKYNIKATAIFANGDKSTIVSEFVVDKTPVTIENIKIIENDGEGLHHTLKFNLKNYEDGDKIESIKIVTADGTTNVISVGTTKPTNGVLSFEYDHKIKLGDKIEVEMTDKAGTKYTHVNEILVPTMTQFENGNDTTTNANNRSAEKLWGTMEMSESGTRADGSRIVSNDAVPYLRAVIPEDATAGATSDNKTVSEFLNSGRGIRWSTGDVKFVSTNVDTGVTKVLLSEAIEKPIGNVTPDHYNRLTGFNNRLDGYGKMADGVYKISIDGKYQGGDELLHNSIQFTIDATAATISNSNLSYNAAANKTTWSGNLSENGVGASYTLKEHFEEAVKGIALKDSITLRDANGHIIPANSVTLDDNGNFEAVFNGDVKASDVYLQISDIAKNTRVDAENNNNNNVITTSEGNDIINVGNGDNVIHAGRGENEIRTGNGNNVIITGDNNDVITTGSGNDYIDAGRSGYTGMNKGDLVNAGAGDDKVVFTFDNPRAALSQSLDGGTGTDTLIMRPVAKDGTIDFDKIDNKGLNNAIKNFEEIQLGMDEHGNDNQAVKLLNLKADNVFSITDDVNTILKISGDNKDSVSLKGFTEATDQSGVQAGYTRYEGQTSSATPTTIYIDVDNDINKQLV</sequence>
<feature type="region of interest" description="Disordered" evidence="1">
    <location>
        <begin position="396"/>
        <end position="416"/>
    </location>
</feature>
<evidence type="ECO:0000256" key="1">
    <source>
        <dbReference type="SAM" id="MobiDB-lite"/>
    </source>
</evidence>
<dbReference type="InterPro" id="IPR037524">
    <property type="entry name" value="PA14/GLEYA"/>
</dbReference>